<dbReference type="GO" id="GO:0005737">
    <property type="term" value="C:cytoplasm"/>
    <property type="evidence" value="ECO:0007669"/>
    <property type="project" value="TreeGrafter"/>
</dbReference>
<keyword evidence="1" id="KW-0472">Membrane</keyword>
<proteinExistence type="predicted"/>
<name>A0AAE0KSI5_9CHLO</name>
<sequence length="284" mass="31860">MHTRGYDLEIGSPTARRRRTCNRWLADYPVERTILAVTIVSVSVLAIMGLLSPREPSFVDAATVEEFALAHQTYGNLKNLVIVAGHAVYIGTDFTKADDMDSWFLEDYQRIPGQVESFIEHISQGVEAAAKDPSALLLFSGGETRHLAGPLSEGASYWFVANGLNWFGHPNVRQRSLTEAHARDSFENLIFSICRFYELTGHFPENITVVGYEFKRERFVDYHRAAIAFPAERLKYIGTAAPNPTTASTGEMKTLSAFQRDPFGCQASSLPRFQWALPPHSWRV</sequence>
<reference evidence="2 3" key="1">
    <citation type="journal article" date="2015" name="Genome Biol. Evol.">
        <title>Comparative Genomics of a Bacterivorous Green Alga Reveals Evolutionary Causalities and Consequences of Phago-Mixotrophic Mode of Nutrition.</title>
        <authorList>
            <person name="Burns J.A."/>
            <person name="Paasch A."/>
            <person name="Narechania A."/>
            <person name="Kim E."/>
        </authorList>
    </citation>
    <scope>NUCLEOTIDE SEQUENCE [LARGE SCALE GENOMIC DNA]</scope>
    <source>
        <strain evidence="2 3">PLY_AMNH</strain>
    </source>
</reference>
<evidence type="ECO:0000313" key="2">
    <source>
        <dbReference type="EMBL" id="KAK3259201.1"/>
    </source>
</evidence>
<keyword evidence="1" id="KW-1133">Transmembrane helix</keyword>
<dbReference type="PANTHER" id="PTHR28110:SF1">
    <property type="entry name" value="TRANSMEMBRANE PROTEIN"/>
    <property type="match status" value="1"/>
</dbReference>
<feature type="transmembrane region" description="Helical" evidence="1">
    <location>
        <begin position="33"/>
        <end position="51"/>
    </location>
</feature>
<evidence type="ECO:0000313" key="3">
    <source>
        <dbReference type="Proteomes" id="UP001190700"/>
    </source>
</evidence>
<dbReference type="InterPro" id="IPR055323">
    <property type="entry name" value="C57A10.07/YOR238W"/>
</dbReference>
<organism evidence="2 3">
    <name type="scientific">Cymbomonas tetramitiformis</name>
    <dbReference type="NCBI Taxonomy" id="36881"/>
    <lineage>
        <taxon>Eukaryota</taxon>
        <taxon>Viridiplantae</taxon>
        <taxon>Chlorophyta</taxon>
        <taxon>Pyramimonadophyceae</taxon>
        <taxon>Pyramimonadales</taxon>
        <taxon>Pyramimonadaceae</taxon>
        <taxon>Cymbomonas</taxon>
    </lineage>
</organism>
<gene>
    <name evidence="2" type="ORF">CYMTET_31792</name>
</gene>
<dbReference type="Proteomes" id="UP001190700">
    <property type="component" value="Unassembled WGS sequence"/>
</dbReference>
<keyword evidence="1" id="KW-0812">Transmembrane</keyword>
<protein>
    <recommendedName>
        <fullName evidence="4">DUF218 domain-containing protein</fullName>
    </recommendedName>
</protein>
<comment type="caution">
    <text evidence="2">The sequence shown here is derived from an EMBL/GenBank/DDBJ whole genome shotgun (WGS) entry which is preliminary data.</text>
</comment>
<dbReference type="AlphaFoldDB" id="A0AAE0KSI5"/>
<keyword evidence="3" id="KW-1185">Reference proteome</keyword>
<accession>A0AAE0KSI5</accession>
<dbReference type="PANTHER" id="PTHR28110">
    <property type="entry name" value="TRANSMEMBRANE PROTEIN"/>
    <property type="match status" value="1"/>
</dbReference>
<evidence type="ECO:0000256" key="1">
    <source>
        <dbReference type="SAM" id="Phobius"/>
    </source>
</evidence>
<dbReference type="EMBL" id="LGRX02018945">
    <property type="protein sequence ID" value="KAK3259201.1"/>
    <property type="molecule type" value="Genomic_DNA"/>
</dbReference>
<evidence type="ECO:0008006" key="4">
    <source>
        <dbReference type="Google" id="ProtNLM"/>
    </source>
</evidence>